<keyword evidence="1" id="KW-0378">Hydrolase</keyword>
<reference evidence="1 2" key="1">
    <citation type="journal article" date="2022" name="Int. J. Syst. Evol. Microbiol.">
        <title>Miniphocaeibacter halophilus sp. nov., an ammonium-tolerant acetate-producing bacterium isolated from a biogas system.</title>
        <authorList>
            <person name="Schnurer A."/>
            <person name="Singh A."/>
            <person name="Bi S."/>
            <person name="Qiao W."/>
            <person name="Westerholm M."/>
        </authorList>
    </citation>
    <scope>NUCLEOTIDE SEQUENCE [LARGE SCALE GENOMIC DNA]</scope>
    <source>
        <strain evidence="1 2">AMB_01</strain>
    </source>
</reference>
<protein>
    <submittedName>
        <fullName evidence="1">Arginine deiminase</fullName>
        <ecNumber evidence="1">3.5.3.6</ecNumber>
    </submittedName>
</protein>
<keyword evidence="2" id="KW-1185">Reference proteome</keyword>
<accession>A0AC61N1Q6</accession>
<gene>
    <name evidence="1" type="primary">arcA</name>
    <name evidence="1" type="ORF">JFY71_04075</name>
</gene>
<dbReference type="Proteomes" id="UP000595814">
    <property type="component" value="Chromosome"/>
</dbReference>
<proteinExistence type="predicted"/>
<sequence>MNNINIFSEIGKLKKVMLHRPGRELNNLIPELMDELLFDEIPYLKEAQKEHDYFSKVLRDNHIEVVYLEDLVAEIIKDRNIKEELIEEYILENSIDIEKEKSLLRQYLASFEDEKELVLKLMEGTRREEIKNTSKNSLCELVSSNLKFITKPMPNLYFIRDPFTFVGNHVSLNKMWSKTRNRETLFGKYILKYHRDFKDVNLLYNRNYRHSIEGGDILVLSKDLICIGISQRTNPKAIEEFCKNLFNINSSFKTVLAFVLPKKREFMHLDTVFTMIDKDLFTIHSTIEKNITVYSISSNNGELKVNTEKGFLENILGQYLKKDNVKLIPCGGSSKVDAAREQWSDGSNTLAIAPREVIVYDRNTATNRELEENGVKLHIIKSGELSRGRGGPRCMSMPIIREEI</sequence>
<name>A0AC61N1Q6_9FIRM</name>
<dbReference type="EMBL" id="CP066744">
    <property type="protein sequence ID" value="QQK08726.1"/>
    <property type="molecule type" value="Genomic_DNA"/>
</dbReference>
<dbReference type="EC" id="3.5.3.6" evidence="1"/>
<organism evidence="1 2">
    <name type="scientific">Miniphocaeibacter halophilus</name>
    <dbReference type="NCBI Taxonomy" id="2931922"/>
    <lineage>
        <taxon>Bacteria</taxon>
        <taxon>Bacillati</taxon>
        <taxon>Bacillota</taxon>
        <taxon>Tissierellia</taxon>
        <taxon>Tissierellales</taxon>
        <taxon>Peptoniphilaceae</taxon>
        <taxon>Miniphocaeibacter</taxon>
    </lineage>
</organism>
<evidence type="ECO:0000313" key="1">
    <source>
        <dbReference type="EMBL" id="QQK08726.1"/>
    </source>
</evidence>
<evidence type="ECO:0000313" key="2">
    <source>
        <dbReference type="Proteomes" id="UP000595814"/>
    </source>
</evidence>